<keyword evidence="3" id="KW-1185">Reference proteome</keyword>
<dbReference type="OrthoDB" id="3245657at2759"/>
<dbReference type="EMBL" id="JADNRY010000060">
    <property type="protein sequence ID" value="KAF9068527.1"/>
    <property type="molecule type" value="Genomic_DNA"/>
</dbReference>
<evidence type="ECO:0000256" key="1">
    <source>
        <dbReference type="SAM" id="SignalP"/>
    </source>
</evidence>
<dbReference type="AlphaFoldDB" id="A0A9P5PSS8"/>
<feature type="signal peptide" evidence="1">
    <location>
        <begin position="1"/>
        <end position="22"/>
    </location>
</feature>
<proteinExistence type="predicted"/>
<accession>A0A9P5PSS8</accession>
<protein>
    <submittedName>
        <fullName evidence="2">Uncharacterized protein</fullName>
    </submittedName>
</protein>
<evidence type="ECO:0000313" key="2">
    <source>
        <dbReference type="EMBL" id="KAF9068527.1"/>
    </source>
</evidence>
<keyword evidence="1" id="KW-0732">Signal</keyword>
<organism evidence="2 3">
    <name type="scientific">Rhodocollybia butyracea</name>
    <dbReference type="NCBI Taxonomy" id="206335"/>
    <lineage>
        <taxon>Eukaryota</taxon>
        <taxon>Fungi</taxon>
        <taxon>Dikarya</taxon>
        <taxon>Basidiomycota</taxon>
        <taxon>Agaricomycotina</taxon>
        <taxon>Agaricomycetes</taxon>
        <taxon>Agaricomycetidae</taxon>
        <taxon>Agaricales</taxon>
        <taxon>Marasmiineae</taxon>
        <taxon>Omphalotaceae</taxon>
        <taxon>Rhodocollybia</taxon>
    </lineage>
</organism>
<dbReference type="Proteomes" id="UP000772434">
    <property type="component" value="Unassembled WGS sequence"/>
</dbReference>
<reference evidence="2" key="1">
    <citation type="submission" date="2020-11" db="EMBL/GenBank/DDBJ databases">
        <authorList>
            <consortium name="DOE Joint Genome Institute"/>
            <person name="Ahrendt S."/>
            <person name="Riley R."/>
            <person name="Andreopoulos W."/>
            <person name="Labutti K."/>
            <person name="Pangilinan J."/>
            <person name="Ruiz-Duenas F.J."/>
            <person name="Barrasa J.M."/>
            <person name="Sanchez-Garcia M."/>
            <person name="Camarero S."/>
            <person name="Miyauchi S."/>
            <person name="Serrano A."/>
            <person name="Linde D."/>
            <person name="Babiker R."/>
            <person name="Drula E."/>
            <person name="Ayuso-Fernandez I."/>
            <person name="Pacheco R."/>
            <person name="Padilla G."/>
            <person name="Ferreira P."/>
            <person name="Barriuso J."/>
            <person name="Kellner H."/>
            <person name="Castanera R."/>
            <person name="Alfaro M."/>
            <person name="Ramirez L."/>
            <person name="Pisabarro A.G."/>
            <person name="Kuo A."/>
            <person name="Tritt A."/>
            <person name="Lipzen A."/>
            <person name="He G."/>
            <person name="Yan M."/>
            <person name="Ng V."/>
            <person name="Cullen D."/>
            <person name="Martin F."/>
            <person name="Rosso M.-N."/>
            <person name="Henrissat B."/>
            <person name="Hibbett D."/>
            <person name="Martinez A.T."/>
            <person name="Grigoriev I.V."/>
        </authorList>
    </citation>
    <scope>NUCLEOTIDE SEQUENCE</scope>
    <source>
        <strain evidence="2">AH 40177</strain>
    </source>
</reference>
<gene>
    <name evidence="2" type="ORF">BDP27DRAFT_1527923</name>
</gene>
<evidence type="ECO:0000313" key="3">
    <source>
        <dbReference type="Proteomes" id="UP000772434"/>
    </source>
</evidence>
<sequence>MLFVRFLFSCLLISFHCQCAITTFVNITVDDQFGDPSTHSQISYMPPDAWSIAPNCSHCPDNLSLFPAKAYNRTWHDGAVRPGTVRSASLQFYGKLHVFDVILHSHPHFRKCSMIFFIDGVRMGSYSSELNSAQDQWMYDVVVFQNTSLAMTKHQLLIQSGQENGPDTIILLDYIMYS</sequence>
<comment type="caution">
    <text evidence="2">The sequence shown here is derived from an EMBL/GenBank/DDBJ whole genome shotgun (WGS) entry which is preliminary data.</text>
</comment>
<name>A0A9P5PSS8_9AGAR</name>
<feature type="chain" id="PRO_5040353470" evidence="1">
    <location>
        <begin position="23"/>
        <end position="178"/>
    </location>
</feature>